<proteinExistence type="predicted"/>
<protein>
    <submittedName>
        <fullName evidence="1">Uncharacterized protein</fullName>
    </submittedName>
</protein>
<accession>A0A9W8K0Y8</accession>
<dbReference type="AlphaFoldDB" id="A0A9W8K0Y8"/>
<name>A0A9W8K0Y8_9AGAR</name>
<gene>
    <name evidence="1" type="ORF">NLJ89_g5256</name>
</gene>
<keyword evidence="2" id="KW-1185">Reference proteome</keyword>
<dbReference type="EMBL" id="JANKHO010000482">
    <property type="protein sequence ID" value="KAJ3509370.1"/>
    <property type="molecule type" value="Genomic_DNA"/>
</dbReference>
<dbReference type="Proteomes" id="UP001148786">
    <property type="component" value="Unassembled WGS sequence"/>
</dbReference>
<evidence type="ECO:0000313" key="2">
    <source>
        <dbReference type="Proteomes" id="UP001148786"/>
    </source>
</evidence>
<organism evidence="1 2">
    <name type="scientific">Agrocybe chaxingu</name>
    <dbReference type="NCBI Taxonomy" id="84603"/>
    <lineage>
        <taxon>Eukaryota</taxon>
        <taxon>Fungi</taxon>
        <taxon>Dikarya</taxon>
        <taxon>Basidiomycota</taxon>
        <taxon>Agaricomycotina</taxon>
        <taxon>Agaricomycetes</taxon>
        <taxon>Agaricomycetidae</taxon>
        <taxon>Agaricales</taxon>
        <taxon>Agaricineae</taxon>
        <taxon>Strophariaceae</taxon>
        <taxon>Agrocybe</taxon>
    </lineage>
</organism>
<evidence type="ECO:0000313" key="1">
    <source>
        <dbReference type="EMBL" id="KAJ3509370.1"/>
    </source>
</evidence>
<reference evidence="1" key="1">
    <citation type="submission" date="2022-07" db="EMBL/GenBank/DDBJ databases">
        <title>Genome Sequence of Agrocybe chaxingu.</title>
        <authorList>
            <person name="Buettner E."/>
        </authorList>
    </citation>
    <scope>NUCLEOTIDE SEQUENCE</scope>
    <source>
        <strain evidence="1">MP-N11</strain>
    </source>
</reference>
<sequence>MSHLRHAWRKIVTSPTTALPRQPLVPRITEAALKLVPTSPYQDGERRWLGDGVKLPCARTRDSLLTDGTYSGLQRQPTTNLIAG</sequence>
<comment type="caution">
    <text evidence="1">The sequence shown here is derived from an EMBL/GenBank/DDBJ whole genome shotgun (WGS) entry which is preliminary data.</text>
</comment>